<dbReference type="Proteomes" id="UP001219525">
    <property type="component" value="Unassembled WGS sequence"/>
</dbReference>
<organism evidence="1 2">
    <name type="scientific">Mycena pura</name>
    <dbReference type="NCBI Taxonomy" id="153505"/>
    <lineage>
        <taxon>Eukaryota</taxon>
        <taxon>Fungi</taxon>
        <taxon>Dikarya</taxon>
        <taxon>Basidiomycota</taxon>
        <taxon>Agaricomycotina</taxon>
        <taxon>Agaricomycetes</taxon>
        <taxon>Agaricomycetidae</taxon>
        <taxon>Agaricales</taxon>
        <taxon>Marasmiineae</taxon>
        <taxon>Mycenaceae</taxon>
        <taxon>Mycena</taxon>
    </lineage>
</organism>
<gene>
    <name evidence="1" type="ORF">GGX14DRAFT_600753</name>
</gene>
<name>A0AAD6XXA9_9AGAR</name>
<sequence length="268" mass="29337">MRFCDSQSETGGNGLETGQAAAIDFIVLITDGRSCWDDGESTISNLVTYLRSDDTATLKRLIPDLVTINPSTPLDPPLADKKSKAHRGFAHPVFGLEIPVGAESDDPAWVTVMDDAMKGEVLLKSAKAICMGPNAAFEGDGWHKGKPGNAHIVGMTSFTPRVMAWITAQVYFALSSQQEWYKTDGNDFSYEDFFYTICDLLDESKDKEWVDEVIALWDRVVLGKKAVTKPIPARQTDTRAHALERLKAARAARLQRSRALTAGADAVA</sequence>
<comment type="caution">
    <text evidence="1">The sequence shown here is derived from an EMBL/GenBank/DDBJ whole genome shotgun (WGS) entry which is preliminary data.</text>
</comment>
<dbReference type="AlphaFoldDB" id="A0AAD6XXA9"/>
<reference evidence="1" key="1">
    <citation type="submission" date="2023-03" db="EMBL/GenBank/DDBJ databases">
        <title>Massive genome expansion in bonnet fungi (Mycena s.s.) driven by repeated elements and novel gene families across ecological guilds.</title>
        <authorList>
            <consortium name="Lawrence Berkeley National Laboratory"/>
            <person name="Harder C.B."/>
            <person name="Miyauchi S."/>
            <person name="Viragh M."/>
            <person name="Kuo A."/>
            <person name="Thoen E."/>
            <person name="Andreopoulos B."/>
            <person name="Lu D."/>
            <person name="Skrede I."/>
            <person name="Drula E."/>
            <person name="Henrissat B."/>
            <person name="Morin E."/>
            <person name="Kohler A."/>
            <person name="Barry K."/>
            <person name="LaButti K."/>
            <person name="Morin E."/>
            <person name="Salamov A."/>
            <person name="Lipzen A."/>
            <person name="Mereny Z."/>
            <person name="Hegedus B."/>
            <person name="Baldrian P."/>
            <person name="Stursova M."/>
            <person name="Weitz H."/>
            <person name="Taylor A."/>
            <person name="Grigoriev I.V."/>
            <person name="Nagy L.G."/>
            <person name="Martin F."/>
            <person name="Kauserud H."/>
        </authorList>
    </citation>
    <scope>NUCLEOTIDE SEQUENCE</scope>
    <source>
        <strain evidence="1">9144</strain>
    </source>
</reference>
<evidence type="ECO:0000313" key="2">
    <source>
        <dbReference type="Proteomes" id="UP001219525"/>
    </source>
</evidence>
<dbReference type="EMBL" id="JARJCW010000134">
    <property type="protein sequence ID" value="KAJ7191311.1"/>
    <property type="molecule type" value="Genomic_DNA"/>
</dbReference>
<dbReference type="InterPro" id="IPR046521">
    <property type="entry name" value="DUF6698"/>
</dbReference>
<evidence type="ECO:0000313" key="1">
    <source>
        <dbReference type="EMBL" id="KAJ7191311.1"/>
    </source>
</evidence>
<accession>A0AAD6XXA9</accession>
<proteinExistence type="predicted"/>
<keyword evidence="2" id="KW-1185">Reference proteome</keyword>
<dbReference type="Pfam" id="PF20414">
    <property type="entry name" value="DUF6698"/>
    <property type="match status" value="2"/>
</dbReference>
<protein>
    <submittedName>
        <fullName evidence="1">Uncharacterized protein</fullName>
    </submittedName>
</protein>